<reference evidence="1 2" key="2">
    <citation type="journal article" date="2012" name="PLoS Pathog.">
        <title>Diverse lifestyles and strategies of plant pathogenesis encoded in the genomes of eighteen Dothideomycetes fungi.</title>
        <authorList>
            <person name="Ohm R.A."/>
            <person name="Feau N."/>
            <person name="Henrissat B."/>
            <person name="Schoch C.L."/>
            <person name="Horwitz B.A."/>
            <person name="Barry K.W."/>
            <person name="Condon B.J."/>
            <person name="Copeland A.C."/>
            <person name="Dhillon B."/>
            <person name="Glaser F."/>
            <person name="Hesse C.N."/>
            <person name="Kosti I."/>
            <person name="LaButti K."/>
            <person name="Lindquist E.A."/>
            <person name="Lucas S."/>
            <person name="Salamov A.A."/>
            <person name="Bradshaw R.E."/>
            <person name="Ciuffetti L."/>
            <person name="Hamelin R.C."/>
            <person name="Kema G.H.J."/>
            <person name="Lawrence C."/>
            <person name="Scott J.A."/>
            <person name="Spatafora J.W."/>
            <person name="Turgeon B.G."/>
            <person name="de Wit P.J.G.M."/>
            <person name="Zhong S."/>
            <person name="Goodwin S.B."/>
            <person name="Grigoriev I.V."/>
        </authorList>
    </citation>
    <scope>NUCLEOTIDE SEQUENCE [LARGE SCALE GENOMIC DNA]</scope>
    <source>
        <strain evidence="2">NZE10 / CBS 128990</strain>
    </source>
</reference>
<evidence type="ECO:0000313" key="2">
    <source>
        <dbReference type="Proteomes" id="UP000016933"/>
    </source>
</evidence>
<dbReference type="EMBL" id="KB446535">
    <property type="protein sequence ID" value="EME50088.1"/>
    <property type="molecule type" value="Genomic_DNA"/>
</dbReference>
<organism evidence="1 2">
    <name type="scientific">Dothistroma septosporum (strain NZE10 / CBS 128990)</name>
    <name type="common">Red band needle blight fungus</name>
    <name type="synonym">Mycosphaerella pini</name>
    <dbReference type="NCBI Taxonomy" id="675120"/>
    <lineage>
        <taxon>Eukaryota</taxon>
        <taxon>Fungi</taxon>
        <taxon>Dikarya</taxon>
        <taxon>Ascomycota</taxon>
        <taxon>Pezizomycotina</taxon>
        <taxon>Dothideomycetes</taxon>
        <taxon>Dothideomycetidae</taxon>
        <taxon>Mycosphaerellales</taxon>
        <taxon>Mycosphaerellaceae</taxon>
        <taxon>Dothistroma</taxon>
    </lineage>
</organism>
<keyword evidence="2" id="KW-1185">Reference proteome</keyword>
<evidence type="ECO:0000313" key="1">
    <source>
        <dbReference type="EMBL" id="EME50088.1"/>
    </source>
</evidence>
<accession>N1Q497</accession>
<dbReference type="HOGENOM" id="CLU_2073072_0_0_1"/>
<dbReference type="AlphaFoldDB" id="N1Q497"/>
<reference evidence="2" key="1">
    <citation type="journal article" date="2012" name="PLoS Genet.">
        <title>The genomes of the fungal plant pathogens Cladosporium fulvum and Dothistroma septosporum reveal adaptation to different hosts and lifestyles but also signatures of common ancestry.</title>
        <authorList>
            <person name="de Wit P.J.G.M."/>
            <person name="van der Burgt A."/>
            <person name="Oekmen B."/>
            <person name="Stergiopoulos I."/>
            <person name="Abd-Elsalam K.A."/>
            <person name="Aerts A.L."/>
            <person name="Bahkali A.H."/>
            <person name="Beenen H.G."/>
            <person name="Chettri P."/>
            <person name="Cox M.P."/>
            <person name="Datema E."/>
            <person name="de Vries R.P."/>
            <person name="Dhillon B."/>
            <person name="Ganley A.R."/>
            <person name="Griffiths S.A."/>
            <person name="Guo Y."/>
            <person name="Hamelin R.C."/>
            <person name="Henrissat B."/>
            <person name="Kabir M.S."/>
            <person name="Jashni M.K."/>
            <person name="Kema G."/>
            <person name="Klaubauf S."/>
            <person name="Lapidus A."/>
            <person name="Levasseur A."/>
            <person name="Lindquist E."/>
            <person name="Mehrabi R."/>
            <person name="Ohm R.A."/>
            <person name="Owen T.J."/>
            <person name="Salamov A."/>
            <person name="Schwelm A."/>
            <person name="Schijlen E."/>
            <person name="Sun H."/>
            <person name="van den Burg H.A."/>
            <person name="van Ham R.C.H.J."/>
            <person name="Zhang S."/>
            <person name="Goodwin S.B."/>
            <person name="Grigoriev I.V."/>
            <person name="Collemare J."/>
            <person name="Bradshaw R.E."/>
        </authorList>
    </citation>
    <scope>NUCLEOTIDE SEQUENCE [LARGE SCALE GENOMIC DNA]</scope>
    <source>
        <strain evidence="2">NZE10 / CBS 128990</strain>
    </source>
</reference>
<sequence length="118" mass="12852">MVVVEKLYHCTGIGHHVRTMPEDGLHRSQRLQPSCTWLPYESRMKVVAFTAILLQVKVDGTSLTKVKAFAGASRVSGLTPVEVDSDAVFVGPLGRSHGKRRCGFSAPLPLPRANVAEQ</sequence>
<dbReference type="Proteomes" id="UP000016933">
    <property type="component" value="Unassembled WGS sequence"/>
</dbReference>
<gene>
    <name evidence="1" type="ORF">DOTSEDRAFT_68828</name>
</gene>
<proteinExistence type="predicted"/>
<protein>
    <submittedName>
        <fullName evidence="1">Uncharacterized protein</fullName>
    </submittedName>
</protein>
<name>N1Q497_DOTSN</name>